<dbReference type="eggNOG" id="COG0566">
    <property type="taxonomic scope" value="Bacteria"/>
</dbReference>
<dbReference type="InterPro" id="IPR029026">
    <property type="entry name" value="tRNA_m1G_MTases_N"/>
</dbReference>
<evidence type="ECO:0000313" key="5">
    <source>
        <dbReference type="EMBL" id="KPL60878.1"/>
    </source>
</evidence>
<dbReference type="GO" id="GO:0008173">
    <property type="term" value="F:RNA methyltransferase activity"/>
    <property type="evidence" value="ECO:0007669"/>
    <property type="project" value="InterPro"/>
</dbReference>
<dbReference type="InterPro" id="IPR029028">
    <property type="entry name" value="Alpha/beta_knot_MTases"/>
</dbReference>
<dbReference type="Gene3D" id="3.30.1330.30">
    <property type="match status" value="1"/>
</dbReference>
<reference evidence="5 6" key="1">
    <citation type="submission" date="2015-08" db="EMBL/GenBank/DDBJ databases">
        <title>Draft Genome Sequence of Bacillus vietnamensis UCD-SED5.</title>
        <authorList>
            <person name="Lee R.D."/>
            <person name="Jospin G."/>
            <person name="Lang J.M."/>
            <person name="Coil D.A."/>
            <person name="Eisen J.A."/>
        </authorList>
    </citation>
    <scope>NUCLEOTIDE SEQUENCE [LARGE SCALE GENOMIC DNA]</scope>
    <source>
        <strain evidence="5 6">UCD-SED5</strain>
    </source>
</reference>
<dbReference type="PATRIC" id="fig|218284.4.peg.816"/>
<dbReference type="InterPro" id="IPR013123">
    <property type="entry name" value="SpoU_subst-bd"/>
</dbReference>
<sequence length="253" mass="28085">MKYIQSSKNPVVKQWKKLLTKKERDLTRTYIIEGFHLVEEALKQEDTVLELIVVEGIDLPRKWTVDSVPVTMVSDEVGKLLADTETSQGIFAICKQKEDEHDLEKAKTFMLLDGLQDPGNIGTIIRTADAAGIDMVVLGKGTVDPYNPKVLRSAQGSHFHIPIVRRELPETISALKERSIPVYGTALENGVEYTSISPQSSYSLIVGNEGNGMSKDLLKETDQNLYIPIYGKSESLNVAIAAGVLLYYFKNGQ</sequence>
<dbReference type="Pfam" id="PF00588">
    <property type="entry name" value="SpoU_methylase"/>
    <property type="match status" value="1"/>
</dbReference>
<proteinExistence type="inferred from homology"/>
<keyword evidence="2 5" id="KW-0489">Methyltransferase</keyword>
<dbReference type="OrthoDB" id="9794400at2"/>
<dbReference type="InterPro" id="IPR051259">
    <property type="entry name" value="rRNA_Methyltransferase"/>
</dbReference>
<evidence type="ECO:0000256" key="3">
    <source>
        <dbReference type="ARBA" id="ARBA00022679"/>
    </source>
</evidence>
<dbReference type="GO" id="GO:0005737">
    <property type="term" value="C:cytoplasm"/>
    <property type="evidence" value="ECO:0007669"/>
    <property type="project" value="UniProtKB-ARBA"/>
</dbReference>
<feature type="domain" description="RNA 2-O ribose methyltransferase substrate binding" evidence="4">
    <location>
        <begin position="31"/>
        <end position="100"/>
    </location>
</feature>
<evidence type="ECO:0000256" key="2">
    <source>
        <dbReference type="ARBA" id="ARBA00022603"/>
    </source>
</evidence>
<dbReference type="PANTHER" id="PTHR43191">
    <property type="entry name" value="RRNA METHYLTRANSFERASE 3"/>
    <property type="match status" value="1"/>
</dbReference>
<dbReference type="SUPFAM" id="SSF55315">
    <property type="entry name" value="L30e-like"/>
    <property type="match status" value="1"/>
</dbReference>
<dbReference type="GO" id="GO:0032259">
    <property type="term" value="P:methylation"/>
    <property type="evidence" value="ECO:0007669"/>
    <property type="project" value="UniProtKB-KW"/>
</dbReference>
<dbReference type="AlphaFoldDB" id="A0A0P6W3V4"/>
<evidence type="ECO:0000313" key="6">
    <source>
        <dbReference type="Proteomes" id="UP000050398"/>
    </source>
</evidence>
<protein>
    <submittedName>
        <fullName evidence="5">RNA methyltransferase</fullName>
    </submittedName>
</protein>
<dbReference type="EMBL" id="LIXZ01000002">
    <property type="protein sequence ID" value="KPL60878.1"/>
    <property type="molecule type" value="Genomic_DNA"/>
</dbReference>
<dbReference type="RefSeq" id="WP_060671007.1">
    <property type="nucleotide sequence ID" value="NZ_LIXZ01000002.1"/>
</dbReference>
<dbReference type="Proteomes" id="UP000050398">
    <property type="component" value="Unassembled WGS sequence"/>
</dbReference>
<accession>A0A0P6W3V4</accession>
<dbReference type="InterPro" id="IPR001537">
    <property type="entry name" value="SpoU_MeTrfase"/>
</dbReference>
<organism evidence="5 6">
    <name type="scientific">Rossellomorea vietnamensis</name>
    <dbReference type="NCBI Taxonomy" id="218284"/>
    <lineage>
        <taxon>Bacteria</taxon>
        <taxon>Bacillati</taxon>
        <taxon>Bacillota</taxon>
        <taxon>Bacilli</taxon>
        <taxon>Bacillales</taxon>
        <taxon>Bacillaceae</taxon>
        <taxon>Rossellomorea</taxon>
    </lineage>
</organism>
<dbReference type="PANTHER" id="PTHR43191:SF2">
    <property type="entry name" value="RRNA METHYLTRANSFERASE 3, MITOCHONDRIAL"/>
    <property type="match status" value="1"/>
</dbReference>
<gene>
    <name evidence="5" type="ORF">AM506_03865</name>
</gene>
<comment type="similarity">
    <text evidence="1">Belongs to the class IV-like SAM-binding methyltransferase superfamily. RNA methyltransferase TrmH family.</text>
</comment>
<dbReference type="SMART" id="SM00967">
    <property type="entry name" value="SpoU_sub_bind"/>
    <property type="match status" value="1"/>
</dbReference>
<dbReference type="CDD" id="cd18095">
    <property type="entry name" value="SpoU-like_rRNA-MTase"/>
    <property type="match status" value="1"/>
</dbReference>
<dbReference type="SUPFAM" id="SSF75217">
    <property type="entry name" value="alpha/beta knot"/>
    <property type="match status" value="1"/>
</dbReference>
<evidence type="ECO:0000256" key="1">
    <source>
        <dbReference type="ARBA" id="ARBA00007228"/>
    </source>
</evidence>
<evidence type="ECO:0000259" key="4">
    <source>
        <dbReference type="SMART" id="SM00967"/>
    </source>
</evidence>
<dbReference type="Gene3D" id="3.40.1280.10">
    <property type="match status" value="1"/>
</dbReference>
<dbReference type="GO" id="GO:0003723">
    <property type="term" value="F:RNA binding"/>
    <property type="evidence" value="ECO:0007669"/>
    <property type="project" value="InterPro"/>
</dbReference>
<name>A0A0P6W3V4_9BACI</name>
<dbReference type="InterPro" id="IPR029064">
    <property type="entry name" value="Ribosomal_eL30-like_sf"/>
</dbReference>
<dbReference type="GO" id="GO:0006396">
    <property type="term" value="P:RNA processing"/>
    <property type="evidence" value="ECO:0007669"/>
    <property type="project" value="InterPro"/>
</dbReference>
<dbReference type="Pfam" id="PF22435">
    <property type="entry name" value="MRM3-like_sub_bind"/>
    <property type="match status" value="1"/>
</dbReference>
<comment type="caution">
    <text evidence="5">The sequence shown here is derived from an EMBL/GenBank/DDBJ whole genome shotgun (WGS) entry which is preliminary data.</text>
</comment>
<keyword evidence="3 5" id="KW-0808">Transferase</keyword>
<dbReference type="InterPro" id="IPR053888">
    <property type="entry name" value="MRM3-like_sub_bind"/>
</dbReference>